<evidence type="ECO:0000313" key="3">
    <source>
        <dbReference type="Proteomes" id="UP000559626"/>
    </source>
</evidence>
<dbReference type="AlphaFoldDB" id="A0A7Y0AAN9"/>
<evidence type="ECO:0000256" key="1">
    <source>
        <dbReference type="ARBA" id="ARBA00006484"/>
    </source>
</evidence>
<dbReference type="Pfam" id="PF13561">
    <property type="entry name" value="adh_short_C2"/>
    <property type="match status" value="1"/>
</dbReference>
<comment type="similarity">
    <text evidence="1">Belongs to the short-chain dehydrogenases/reductases (SDR) family.</text>
</comment>
<dbReference type="PROSITE" id="PS00061">
    <property type="entry name" value="ADH_SHORT"/>
    <property type="match status" value="1"/>
</dbReference>
<protein>
    <submittedName>
        <fullName evidence="2">SDR family oxidoreductase</fullName>
    </submittedName>
</protein>
<dbReference type="GO" id="GO:0032787">
    <property type="term" value="P:monocarboxylic acid metabolic process"/>
    <property type="evidence" value="ECO:0007669"/>
    <property type="project" value="UniProtKB-ARBA"/>
</dbReference>
<proteinExistence type="inferred from homology"/>
<evidence type="ECO:0000313" key="2">
    <source>
        <dbReference type="EMBL" id="NML63879.1"/>
    </source>
</evidence>
<organism evidence="2 3">
    <name type="scientific">Hymenobacter polaris</name>
    <dbReference type="NCBI Taxonomy" id="2682546"/>
    <lineage>
        <taxon>Bacteria</taxon>
        <taxon>Pseudomonadati</taxon>
        <taxon>Bacteroidota</taxon>
        <taxon>Cytophagia</taxon>
        <taxon>Cytophagales</taxon>
        <taxon>Hymenobacteraceae</taxon>
        <taxon>Hymenobacter</taxon>
    </lineage>
</organism>
<reference evidence="2 3" key="1">
    <citation type="submission" date="2020-04" db="EMBL/GenBank/DDBJ databases">
        <title>Hymenobacter polaris sp. nov., isolated from Arctic soil.</title>
        <authorList>
            <person name="Dahal R.H."/>
        </authorList>
    </citation>
    <scope>NUCLEOTIDE SEQUENCE [LARGE SCALE GENOMIC DNA]</scope>
    <source>
        <strain evidence="2 3">RP-2-7</strain>
    </source>
</reference>
<comment type="caution">
    <text evidence="2">The sequence shown here is derived from an EMBL/GenBank/DDBJ whole genome shotgun (WGS) entry which is preliminary data.</text>
</comment>
<dbReference type="NCBIfam" id="NF005559">
    <property type="entry name" value="PRK07231.1"/>
    <property type="match status" value="1"/>
</dbReference>
<keyword evidence="3" id="KW-1185">Reference proteome</keyword>
<dbReference type="FunFam" id="3.40.50.720:FF:000084">
    <property type="entry name" value="Short-chain dehydrogenase reductase"/>
    <property type="match status" value="1"/>
</dbReference>
<dbReference type="PANTHER" id="PTHR42879">
    <property type="entry name" value="3-OXOACYL-(ACYL-CARRIER-PROTEIN) REDUCTASE"/>
    <property type="match status" value="1"/>
</dbReference>
<dbReference type="Gene3D" id="3.40.50.720">
    <property type="entry name" value="NAD(P)-binding Rossmann-like Domain"/>
    <property type="match status" value="1"/>
</dbReference>
<dbReference type="SUPFAM" id="SSF51735">
    <property type="entry name" value="NAD(P)-binding Rossmann-fold domains"/>
    <property type="match status" value="1"/>
</dbReference>
<gene>
    <name evidence="2" type="ORF">HHL22_01545</name>
</gene>
<dbReference type="InterPro" id="IPR050259">
    <property type="entry name" value="SDR"/>
</dbReference>
<dbReference type="InterPro" id="IPR002347">
    <property type="entry name" value="SDR_fam"/>
</dbReference>
<name>A0A7Y0AAN9_9BACT</name>
<dbReference type="PRINTS" id="PR00081">
    <property type="entry name" value="GDHRDH"/>
</dbReference>
<dbReference type="RefSeq" id="WP_169529212.1">
    <property type="nucleotide sequence ID" value="NZ_JABBGH010000001.1"/>
</dbReference>
<dbReference type="PRINTS" id="PR00080">
    <property type="entry name" value="SDRFAMILY"/>
</dbReference>
<dbReference type="Proteomes" id="UP000559626">
    <property type="component" value="Unassembled WGS sequence"/>
</dbReference>
<dbReference type="EMBL" id="JABBGH010000001">
    <property type="protein sequence ID" value="NML63879.1"/>
    <property type="molecule type" value="Genomic_DNA"/>
</dbReference>
<sequence>MPTPESSRLAGQFALVTGASSGIGAAVAKTLAAQGAAVVVNYIGNPDAADAVVQEIAAAGGTALAIMADVSKEDQVQAMFKQAVAHFGTLHIVVANAGIQVDSGFVDMTLAQWQKVIDVNLTGQFLCLREGAREFIRRGPQPEVSKALGKLLCMSSVHEVIPWAGHVNYATSKGGIMQLMKSAAQELAPQKIRVNAIGPGAIKTPINHDAWATPEAEAKLLTLIPYNRVGVPEDIGQLAAWLVSDEADYITGQTIFMDGGMTLYPGFATGG</sequence>
<dbReference type="CDD" id="cd05358">
    <property type="entry name" value="GlcDH_SDR_c"/>
    <property type="match status" value="1"/>
</dbReference>
<dbReference type="InterPro" id="IPR020904">
    <property type="entry name" value="Sc_DH/Rdtase_CS"/>
</dbReference>
<dbReference type="InterPro" id="IPR036291">
    <property type="entry name" value="NAD(P)-bd_dom_sf"/>
</dbReference>
<accession>A0A7Y0AAN9</accession>
<dbReference type="PANTHER" id="PTHR42879:SF2">
    <property type="entry name" value="3-OXOACYL-[ACYL-CARRIER-PROTEIN] REDUCTASE FABG"/>
    <property type="match status" value="1"/>
</dbReference>